<evidence type="ECO:0000313" key="1">
    <source>
        <dbReference type="EMBL" id="CAG8595951.1"/>
    </source>
</evidence>
<reference evidence="1" key="1">
    <citation type="submission" date="2021-06" db="EMBL/GenBank/DDBJ databases">
        <authorList>
            <person name="Kallberg Y."/>
            <person name="Tangrot J."/>
            <person name="Rosling A."/>
        </authorList>
    </citation>
    <scope>NUCLEOTIDE SEQUENCE</scope>
    <source>
        <strain evidence="1">MA461A</strain>
    </source>
</reference>
<gene>
    <name evidence="1" type="ORF">RPERSI_LOCUS5730</name>
</gene>
<proteinExistence type="predicted"/>
<comment type="caution">
    <text evidence="1">The sequence shown here is derived from an EMBL/GenBank/DDBJ whole genome shotgun (WGS) entry which is preliminary data.</text>
</comment>
<protein>
    <submittedName>
        <fullName evidence="1">24158_t:CDS:1</fullName>
    </submittedName>
</protein>
<accession>A0ACA9MP84</accession>
<sequence length="129" mass="15046">MFEEPIIDENILYRNFKFYDLYNEDNNEEHSFSEDSPAEDKNNTTVQSLSITLYFPPYETFTKLASPRPQAKKKKTNKGDGTFEQYKTVFKPHTSTSSIAAHLRTEHRIFKNQKWKTPLTTSMNSVPVS</sequence>
<dbReference type="Proteomes" id="UP000789920">
    <property type="component" value="Unassembled WGS sequence"/>
</dbReference>
<name>A0ACA9MP84_9GLOM</name>
<dbReference type="EMBL" id="CAJVQC010008722">
    <property type="protein sequence ID" value="CAG8595951.1"/>
    <property type="molecule type" value="Genomic_DNA"/>
</dbReference>
<organism evidence="1 2">
    <name type="scientific">Racocetra persica</name>
    <dbReference type="NCBI Taxonomy" id="160502"/>
    <lineage>
        <taxon>Eukaryota</taxon>
        <taxon>Fungi</taxon>
        <taxon>Fungi incertae sedis</taxon>
        <taxon>Mucoromycota</taxon>
        <taxon>Glomeromycotina</taxon>
        <taxon>Glomeromycetes</taxon>
        <taxon>Diversisporales</taxon>
        <taxon>Gigasporaceae</taxon>
        <taxon>Racocetra</taxon>
    </lineage>
</organism>
<evidence type="ECO:0000313" key="2">
    <source>
        <dbReference type="Proteomes" id="UP000789920"/>
    </source>
</evidence>
<keyword evidence="2" id="KW-1185">Reference proteome</keyword>